<dbReference type="AlphaFoldDB" id="B7GM50"/>
<dbReference type="Gene3D" id="3.60.21.10">
    <property type="match status" value="1"/>
</dbReference>
<gene>
    <name evidence="8 11" type="primary">sbcD</name>
    <name evidence="11" type="ordered locus">Aflv_2229</name>
</gene>
<dbReference type="GO" id="GO:0006260">
    <property type="term" value="P:DNA replication"/>
    <property type="evidence" value="ECO:0007669"/>
    <property type="project" value="UniProtKB-KW"/>
</dbReference>
<evidence type="ECO:0000259" key="10">
    <source>
        <dbReference type="Pfam" id="PF12320"/>
    </source>
</evidence>
<dbReference type="NCBIfam" id="TIGR00619">
    <property type="entry name" value="sbcd"/>
    <property type="match status" value="1"/>
</dbReference>
<organism evidence="11 12">
    <name type="scientific">Anoxybacillus flavithermus (strain DSM 21510 / WK1)</name>
    <dbReference type="NCBI Taxonomy" id="491915"/>
    <lineage>
        <taxon>Bacteria</taxon>
        <taxon>Bacillati</taxon>
        <taxon>Bacillota</taxon>
        <taxon>Bacilli</taxon>
        <taxon>Bacillales</taxon>
        <taxon>Anoxybacillaceae</taxon>
        <taxon>Anoxybacillus</taxon>
    </lineage>
</organism>
<dbReference type="CDD" id="cd00840">
    <property type="entry name" value="MPP_Mre11_N"/>
    <property type="match status" value="1"/>
</dbReference>
<reference evidence="11 12" key="1">
    <citation type="journal article" date="2008" name="Genome Biol.">
        <title>Encapsulated in silica: genome, proteome and physiology of the thermophilic bacterium Anoxybacillus flavithermus WK1.</title>
        <authorList>
            <person name="Saw J.H."/>
            <person name="Mountain B.W."/>
            <person name="Feng L."/>
            <person name="Omelchenko M.V."/>
            <person name="Hou S."/>
            <person name="Saito J.A."/>
            <person name="Stott M.B."/>
            <person name="Li D."/>
            <person name="Zhao G."/>
            <person name="Wu J."/>
            <person name="Galperin M.Y."/>
            <person name="Koonin E.V."/>
            <person name="Makarova K.S."/>
            <person name="Wolf Y.I."/>
            <person name="Rigden D.J."/>
            <person name="Dunfield P.F."/>
            <person name="Wang L."/>
            <person name="Alam M."/>
        </authorList>
    </citation>
    <scope>NUCLEOTIDE SEQUENCE [LARGE SCALE GENOMIC DNA]</scope>
    <source>
        <strain evidence="12">DSM 21510 / WK1</strain>
    </source>
</reference>
<dbReference type="InterPro" id="IPR004593">
    <property type="entry name" value="SbcD"/>
</dbReference>
<evidence type="ECO:0000256" key="6">
    <source>
        <dbReference type="ARBA" id="ARBA00022839"/>
    </source>
</evidence>
<accession>B7GM50</accession>
<dbReference type="Pfam" id="PF00149">
    <property type="entry name" value="Metallophos"/>
    <property type="match status" value="1"/>
</dbReference>
<dbReference type="PANTHER" id="PTHR30337:SF0">
    <property type="entry name" value="NUCLEASE SBCCD SUBUNIT D"/>
    <property type="match status" value="1"/>
</dbReference>
<comment type="subunit">
    <text evidence="2 8">Heterodimer of SbcC and SbcD.</text>
</comment>
<evidence type="ECO:0000313" key="11">
    <source>
        <dbReference type="EMBL" id="ACJ34588.1"/>
    </source>
</evidence>
<keyword evidence="7 8" id="KW-0233">DNA recombination</keyword>
<keyword evidence="8" id="KW-0235">DNA replication</keyword>
<feature type="domain" description="Calcineurin-like phosphoesterase" evidence="9">
    <location>
        <begin position="15"/>
        <end position="236"/>
    </location>
</feature>
<dbReference type="Proteomes" id="UP000000742">
    <property type="component" value="Chromosome"/>
</dbReference>
<keyword evidence="6 8" id="KW-0269">Exonuclease</keyword>
<dbReference type="EMBL" id="CP000922">
    <property type="protein sequence ID" value="ACJ34588.1"/>
    <property type="molecule type" value="Genomic_DNA"/>
</dbReference>
<dbReference type="Pfam" id="PF12320">
    <property type="entry name" value="SbcD_C"/>
    <property type="match status" value="1"/>
</dbReference>
<keyword evidence="5 8" id="KW-0378">Hydrolase</keyword>
<keyword evidence="8" id="KW-0255">Endonuclease</keyword>
<dbReference type="GO" id="GO:0008408">
    <property type="term" value="F:3'-5' exonuclease activity"/>
    <property type="evidence" value="ECO:0007669"/>
    <property type="project" value="InterPro"/>
</dbReference>
<dbReference type="STRING" id="491915.Aflv_2229"/>
<name>B7GM50_ANOFW</name>
<keyword evidence="4 8" id="KW-0540">Nuclease</keyword>
<evidence type="ECO:0000256" key="2">
    <source>
        <dbReference type="ARBA" id="ARBA00011322"/>
    </source>
</evidence>
<protein>
    <recommendedName>
        <fullName evidence="3 8">Nuclease SbcCD subunit D</fullName>
    </recommendedName>
</protein>
<dbReference type="HOGENOM" id="CLU_038045_3_0_9"/>
<evidence type="ECO:0000256" key="7">
    <source>
        <dbReference type="ARBA" id="ARBA00023172"/>
    </source>
</evidence>
<proteinExistence type="inferred from homology"/>
<dbReference type="InterPro" id="IPR050535">
    <property type="entry name" value="DNA_Repair-Maintenance_Comp"/>
</dbReference>
<dbReference type="GO" id="GO:0006310">
    <property type="term" value="P:DNA recombination"/>
    <property type="evidence" value="ECO:0007669"/>
    <property type="project" value="UniProtKB-KW"/>
</dbReference>
<evidence type="ECO:0000256" key="8">
    <source>
        <dbReference type="RuleBase" id="RU363069"/>
    </source>
</evidence>
<dbReference type="InterPro" id="IPR029052">
    <property type="entry name" value="Metallo-depent_PP-like"/>
</dbReference>
<evidence type="ECO:0000259" key="9">
    <source>
        <dbReference type="Pfam" id="PF00149"/>
    </source>
</evidence>
<evidence type="ECO:0000256" key="1">
    <source>
        <dbReference type="ARBA" id="ARBA00010555"/>
    </source>
</evidence>
<dbReference type="InterPro" id="IPR004843">
    <property type="entry name" value="Calcineurin-like_PHP"/>
</dbReference>
<evidence type="ECO:0000313" key="12">
    <source>
        <dbReference type="Proteomes" id="UP000000742"/>
    </source>
</evidence>
<comment type="function">
    <text evidence="8">SbcCD cleaves DNA hairpin structures. These structures can inhibit DNA replication and are intermediates in certain DNA recombination reactions. The complex acts as a 3'-&gt;5' double strand exonuclease that can open hairpins. It also has a 5' single-strand endonuclease activity.</text>
</comment>
<dbReference type="InterPro" id="IPR026843">
    <property type="entry name" value="SbcD_C"/>
</dbReference>
<sequence length="399" mass="45268">MMAPYSCRWRWIDVRILHTADWHLGKTLEGRSRLPEQEAVIDEMVEIVQKENIDVVLLAGDAFDTVNPPADAEKLFYEALSRLSDYGKRHVVVIAGNHDHPGRLSAAAPIANMHAITLLGFPTDRVQQIHVPSSDEMLMVGALPYPSEARLNELLAEECDEALLRARYDERIRAIFAKMNESFREDAVNIAMSHLYVAGGATCDSERPIELGGAYTVSPASFPARAQYVALGHLHRPQDVKHAMMRARYSGSPLAYSFSEAGYSKSVTIIDVQPRCTPIISEYLLSKGRPLVKWRAEGLAQVYRWIEEGRDRGAWIDLEIDVEQSLTLEETHRLRKLYDGFVHIRPNYLKKEEIVREVHTDVPIETLFTRFYERQTGGGKPSEEIVQLFLQLVAEEDEQ</sequence>
<dbReference type="SUPFAM" id="SSF56300">
    <property type="entry name" value="Metallo-dependent phosphatases"/>
    <property type="match status" value="1"/>
</dbReference>
<dbReference type="KEGG" id="afl:Aflv_2229"/>
<evidence type="ECO:0000256" key="4">
    <source>
        <dbReference type="ARBA" id="ARBA00022722"/>
    </source>
</evidence>
<evidence type="ECO:0000256" key="5">
    <source>
        <dbReference type="ARBA" id="ARBA00022801"/>
    </source>
</evidence>
<dbReference type="PANTHER" id="PTHR30337">
    <property type="entry name" value="COMPONENT OF ATP-DEPENDENT DSDNA EXONUCLEASE"/>
    <property type="match status" value="1"/>
</dbReference>
<dbReference type="eggNOG" id="COG0420">
    <property type="taxonomic scope" value="Bacteria"/>
</dbReference>
<evidence type="ECO:0000256" key="3">
    <source>
        <dbReference type="ARBA" id="ARBA00013365"/>
    </source>
</evidence>
<feature type="domain" description="Nuclease SbcCD subunit D C-terminal" evidence="10">
    <location>
        <begin position="289"/>
        <end position="376"/>
    </location>
</feature>
<dbReference type="InterPro" id="IPR041796">
    <property type="entry name" value="Mre11_N"/>
</dbReference>
<dbReference type="GO" id="GO:0004519">
    <property type="term" value="F:endonuclease activity"/>
    <property type="evidence" value="ECO:0007669"/>
    <property type="project" value="UniProtKB-KW"/>
</dbReference>
<comment type="similarity">
    <text evidence="1 8">Belongs to the SbcD family.</text>
</comment>